<dbReference type="CDD" id="cd00130">
    <property type="entry name" value="PAS"/>
    <property type="match status" value="1"/>
</dbReference>
<evidence type="ECO:0000313" key="3">
    <source>
        <dbReference type="Proteomes" id="UP000003240"/>
    </source>
</evidence>
<dbReference type="Pfam" id="PF00989">
    <property type="entry name" value="PAS"/>
    <property type="match status" value="1"/>
</dbReference>
<dbReference type="InterPro" id="IPR035965">
    <property type="entry name" value="PAS-like_dom_sf"/>
</dbReference>
<sequence>MYVTKVHEPDTRHDWIVSSREMQDILNSTHDAIIAVNKEGIIVLFNAAAERLLAMTTRQVCPGHHPEFPPALCAGDRTARTQSAAGYRQCLYSYQPGSGA</sequence>
<dbReference type="STRING" id="1009370.ALO_04988"/>
<protein>
    <recommendedName>
        <fullName evidence="1">PAS domain-containing protein</fullName>
    </recommendedName>
</protein>
<dbReference type="Proteomes" id="UP000003240">
    <property type="component" value="Unassembled WGS sequence"/>
</dbReference>
<organism evidence="2 3">
    <name type="scientific">Acetonema longum DSM 6540</name>
    <dbReference type="NCBI Taxonomy" id="1009370"/>
    <lineage>
        <taxon>Bacteria</taxon>
        <taxon>Bacillati</taxon>
        <taxon>Bacillota</taxon>
        <taxon>Negativicutes</taxon>
        <taxon>Acetonemataceae</taxon>
        <taxon>Acetonema</taxon>
    </lineage>
</organism>
<dbReference type="SUPFAM" id="SSF55785">
    <property type="entry name" value="PYP-like sensor domain (PAS domain)"/>
    <property type="match status" value="1"/>
</dbReference>
<evidence type="ECO:0000313" key="2">
    <source>
        <dbReference type="EMBL" id="EGO64929.1"/>
    </source>
</evidence>
<reference evidence="2 3" key="1">
    <citation type="journal article" date="2011" name="EMBO J.">
        <title>Structural diversity of bacterial flagellar motors.</title>
        <authorList>
            <person name="Chen S."/>
            <person name="Beeby M."/>
            <person name="Murphy G.E."/>
            <person name="Leadbetter J.R."/>
            <person name="Hendrixson D.R."/>
            <person name="Briegel A."/>
            <person name="Li Z."/>
            <person name="Shi J."/>
            <person name="Tocheva E.I."/>
            <person name="Muller A."/>
            <person name="Dobro M.J."/>
            <person name="Jensen G.J."/>
        </authorList>
    </citation>
    <scope>NUCLEOTIDE SEQUENCE [LARGE SCALE GENOMIC DNA]</scope>
    <source>
        <strain evidence="2 3">DSM 6540</strain>
    </source>
</reference>
<dbReference type="InterPro" id="IPR000014">
    <property type="entry name" value="PAS"/>
</dbReference>
<dbReference type="EMBL" id="AFGF01000040">
    <property type="protein sequence ID" value="EGO64929.1"/>
    <property type="molecule type" value="Genomic_DNA"/>
</dbReference>
<dbReference type="InterPro" id="IPR013767">
    <property type="entry name" value="PAS_fold"/>
</dbReference>
<feature type="domain" description="PAS" evidence="1">
    <location>
        <begin position="18"/>
        <end position="60"/>
    </location>
</feature>
<proteinExistence type="predicted"/>
<evidence type="ECO:0000259" key="1">
    <source>
        <dbReference type="PROSITE" id="PS50112"/>
    </source>
</evidence>
<dbReference type="SMART" id="SM00091">
    <property type="entry name" value="PAS"/>
    <property type="match status" value="1"/>
</dbReference>
<gene>
    <name evidence="2" type="ORF">ALO_04988</name>
</gene>
<keyword evidence="3" id="KW-1185">Reference proteome</keyword>
<dbReference type="AlphaFoldDB" id="F7NG11"/>
<dbReference type="Gene3D" id="3.30.450.20">
    <property type="entry name" value="PAS domain"/>
    <property type="match status" value="1"/>
</dbReference>
<dbReference type="GO" id="GO:0006355">
    <property type="term" value="P:regulation of DNA-templated transcription"/>
    <property type="evidence" value="ECO:0007669"/>
    <property type="project" value="InterPro"/>
</dbReference>
<dbReference type="PROSITE" id="PS50112">
    <property type="entry name" value="PAS"/>
    <property type="match status" value="1"/>
</dbReference>
<name>F7NG11_9FIRM</name>
<comment type="caution">
    <text evidence="2">The sequence shown here is derived from an EMBL/GenBank/DDBJ whole genome shotgun (WGS) entry which is preliminary data.</text>
</comment>
<accession>F7NG11</accession>